<evidence type="ECO:0000313" key="13">
    <source>
        <dbReference type="Proteomes" id="UP000229789"/>
    </source>
</evidence>
<evidence type="ECO:0000313" key="3">
    <source>
        <dbReference type="EMBL" id="PIN66634.1"/>
    </source>
</evidence>
<dbReference type="Gene3D" id="3.90.79.10">
    <property type="entry name" value="Nucleoside Triphosphate Pyrophosphohydrolase"/>
    <property type="match status" value="1"/>
</dbReference>
<dbReference type="EMBL" id="PETW01000004">
    <property type="protein sequence ID" value="PIV46641.1"/>
    <property type="molecule type" value="Genomic_DNA"/>
</dbReference>
<dbReference type="Proteomes" id="UP000231449">
    <property type="component" value="Unassembled WGS sequence"/>
</dbReference>
<reference evidence="3 13" key="1">
    <citation type="submission" date="2017-09" db="EMBL/GenBank/DDBJ databases">
        <title>Depth-based differentiation of microbial function through sediment-hosted aquifers and enrichment of novel symbionts in the deep terrestrial subsurface.</title>
        <authorList>
            <person name="Probst A.J."/>
            <person name="Ladd B."/>
            <person name="Jarett J.K."/>
            <person name="Geller-Mcgrath D.E."/>
            <person name="Sieber C.M."/>
            <person name="Emerson J.B."/>
            <person name="Anantharaman K."/>
            <person name="Thomas B.C."/>
            <person name="Malmstrom R."/>
            <person name="Stieglmeier M."/>
            <person name="Klingl A."/>
            <person name="Woyke T."/>
            <person name="Ryan C.M."/>
            <person name="Banfield J.F."/>
        </authorList>
    </citation>
    <scope>NUCLEOTIDE SEQUENCE [LARGE SCALE GENOMIC DNA]</scope>
    <source>
        <strain evidence="5">CG02_land_8_20_14_3_00_31_209</strain>
        <strain evidence="4">CG03_land_8_20_14_0_80_31_114</strain>
        <strain evidence="6">CG17_big_fil_post_rev_8_21_14_2_50_31_73</strain>
        <strain evidence="3">CG18_big_fil_WC_8_21_14_2_50_31_19</strain>
        <strain evidence="8">CG_4_10_14_0_8_um_filter_31_133</strain>
        <strain evidence="7">CG_4_8_14_3_um_filter</strain>
        <strain evidence="10">CG_4_9_14_0_8_um_filter_31_21</strain>
        <strain evidence="9">CG_4_9_14_3_um_filter_31_125</strain>
    </source>
</reference>
<dbReference type="GO" id="GO:0006754">
    <property type="term" value="P:ATP biosynthetic process"/>
    <property type="evidence" value="ECO:0007669"/>
    <property type="project" value="TreeGrafter"/>
</dbReference>
<dbReference type="EMBL" id="PFIH01000052">
    <property type="protein sequence ID" value="PIX27959.1"/>
    <property type="molecule type" value="Genomic_DNA"/>
</dbReference>
<dbReference type="InterPro" id="IPR020084">
    <property type="entry name" value="NUDIX_hydrolase_CS"/>
</dbReference>
<accession>A0A2G9LJE0</accession>
<evidence type="ECO:0000313" key="4">
    <source>
        <dbReference type="EMBL" id="PIV13494.1"/>
    </source>
</evidence>
<dbReference type="InterPro" id="IPR051325">
    <property type="entry name" value="Nudix_hydrolase_domain"/>
</dbReference>
<proteinExistence type="predicted"/>
<gene>
    <name evidence="10" type="ORF">CO072_01575</name>
    <name evidence="9" type="ORF">CO124_00585</name>
    <name evidence="5" type="ORF">COS22_00270</name>
    <name evidence="4" type="ORF">COS45_02595</name>
    <name evidence="6" type="ORF">COW47_01305</name>
    <name evidence="3" type="ORF">COW69_01210</name>
    <name evidence="8" type="ORF">COY63_00800</name>
    <name evidence="7" type="ORF">COZ66_02095</name>
</gene>
<dbReference type="PANTHER" id="PTHR21340:SF7">
    <property type="entry name" value="NUDIX HYDROLASE DOMAIN-CONTAINING PROTEIN"/>
    <property type="match status" value="1"/>
</dbReference>
<dbReference type="PANTHER" id="PTHR21340">
    <property type="entry name" value="DIADENOSINE 5,5-P1,P4-TETRAPHOSPHATE PYROPHOSPHOHYDROLASE MUTT"/>
    <property type="match status" value="1"/>
</dbReference>
<dbReference type="Proteomes" id="UP000228989">
    <property type="component" value="Unassembled WGS sequence"/>
</dbReference>
<accession>A0A2H9N225</accession>
<protein>
    <submittedName>
        <fullName evidence="3">NUDIX hydrolase</fullName>
    </submittedName>
</protein>
<dbReference type="AlphaFoldDB" id="A0A2G9LJE0"/>
<dbReference type="Proteomes" id="UP000230713">
    <property type="component" value="Unassembled WGS sequence"/>
</dbReference>
<dbReference type="Proteomes" id="UP000230477">
    <property type="component" value="Unassembled WGS sequence"/>
</dbReference>
<name>A0A2G9LJE0_HUBC1</name>
<sequence length="174" mass="20127">MVEQSAGILLYRFKNSELEVLLIHPGGPFWVKKDSGAWSIPKGKIKKDEKPFDAAKREFKEETGFEVEGIVNDSIYLEELRQPSGKIMFVWALEKDVDETKARSNTLTLEYPKNSGKMHKYFEVDKASWFGIEQAKLKILKGQAGFIDKLIEHIKYIPKEKNENKNKCQQKTLF</sequence>
<reference evidence="11 12" key="2">
    <citation type="submission" date="2017-09" db="EMBL/GenBank/DDBJ databases">
        <title>Depth-based differentiation of microbial function through sediment-hosted aquifers and enrichment of novel symbionts in the deep terrestrial subsurface.</title>
        <authorList>
            <person name="Probst A.J."/>
            <person name="Ladd B."/>
            <person name="Jarett J.K."/>
            <person name="Geller-Mcgrath D.E."/>
            <person name="Sieber C.M.K."/>
            <person name="Emerson J.B."/>
            <person name="Anantharaman K."/>
            <person name="Thomas B.C."/>
            <person name="Malmstrom R."/>
            <person name="Stieglmeier M."/>
            <person name="Klingl A."/>
            <person name="Woyke T."/>
            <person name="Ryan C.M."/>
            <person name="Banfield J.F."/>
        </authorList>
    </citation>
    <scope>NUCLEOTIDE SEQUENCE [LARGE SCALE GENOMIC DNA]</scope>
</reference>
<organism evidence="3 13">
    <name type="scientific">Huberarchaeum crystalense</name>
    <dbReference type="NCBI Taxonomy" id="2014257"/>
    <lineage>
        <taxon>Archaea</taxon>
        <taxon>Candidatus Huberarchaeota</taxon>
        <taxon>Candidatus Huberarchaeia</taxon>
        <taxon>Candidatus Huberarchaeales</taxon>
        <taxon>Candidatus Huberarchaeaceae</taxon>
        <taxon>Candidatus Huberarchaeum</taxon>
    </lineage>
</organism>
<dbReference type="EMBL" id="PEUT01000062">
    <property type="protein sequence ID" value="PIV13494.1"/>
    <property type="molecule type" value="Genomic_DNA"/>
</dbReference>
<accession>A0A2H9RD26</accession>
<dbReference type="GO" id="GO:0006167">
    <property type="term" value="P:AMP biosynthetic process"/>
    <property type="evidence" value="ECO:0007669"/>
    <property type="project" value="TreeGrafter"/>
</dbReference>
<dbReference type="InterPro" id="IPR015797">
    <property type="entry name" value="NUDIX_hydrolase-like_dom_sf"/>
</dbReference>
<accession>A0A2H9P8V9</accession>
<evidence type="ECO:0000313" key="10">
    <source>
        <dbReference type="EMBL" id="PJC01340.1"/>
    </source>
</evidence>
<dbReference type="Proteomes" id="UP000228874">
    <property type="component" value="Unassembled WGS sequence"/>
</dbReference>
<dbReference type="GO" id="GO:0004081">
    <property type="term" value="F:bis(5'-nucleosyl)-tetraphosphatase (asymmetrical) activity"/>
    <property type="evidence" value="ECO:0007669"/>
    <property type="project" value="TreeGrafter"/>
</dbReference>
<dbReference type="SUPFAM" id="SSF55811">
    <property type="entry name" value="Nudix"/>
    <property type="match status" value="1"/>
</dbReference>
<accession>A0A2H9M1R4</accession>
<accession>A0A2H9QSP5</accession>
<dbReference type="PROSITE" id="PS51462">
    <property type="entry name" value="NUDIX"/>
    <property type="match status" value="1"/>
</dbReference>
<comment type="caution">
    <text evidence="3">The sequence shown here is derived from an EMBL/GenBank/DDBJ whole genome shotgun (WGS) entry which is preliminary data.</text>
</comment>
<dbReference type="EMBL" id="PFMG01000017">
    <property type="protein sequence ID" value="PIY99948.1"/>
    <property type="molecule type" value="Genomic_DNA"/>
</dbReference>
<evidence type="ECO:0000313" key="5">
    <source>
        <dbReference type="EMBL" id="PIV46641.1"/>
    </source>
</evidence>
<dbReference type="Proteomes" id="UP000229789">
    <property type="component" value="Unassembled WGS sequence"/>
</dbReference>
<evidence type="ECO:0000259" key="2">
    <source>
        <dbReference type="PROSITE" id="PS51462"/>
    </source>
</evidence>
<dbReference type="EMBL" id="PFSX01000040">
    <property type="protein sequence ID" value="PJC01340.1"/>
    <property type="molecule type" value="Genomic_DNA"/>
</dbReference>
<dbReference type="Proteomes" id="UP000231232">
    <property type="component" value="Unassembled WGS sequence"/>
</dbReference>
<evidence type="ECO:0000313" key="11">
    <source>
        <dbReference type="Proteomes" id="UP000228874"/>
    </source>
</evidence>
<accession>A0A2H9M7Y7</accession>
<dbReference type="PROSITE" id="PS00893">
    <property type="entry name" value="NUDIX_BOX"/>
    <property type="match status" value="1"/>
</dbReference>
<evidence type="ECO:0000313" key="6">
    <source>
        <dbReference type="EMBL" id="PIV89716.1"/>
    </source>
</evidence>
<dbReference type="EMBL" id="PFUW01000012">
    <property type="protein sequence ID" value="PJB04291.1"/>
    <property type="molecule type" value="Genomic_DNA"/>
</dbReference>
<accession>A0A2H9MME3</accession>
<dbReference type="EMBL" id="PFFF01000032">
    <property type="protein sequence ID" value="PIV89716.1"/>
    <property type="molecule type" value="Genomic_DNA"/>
</dbReference>
<dbReference type="Proteomes" id="UP000228888">
    <property type="component" value="Unassembled WGS sequence"/>
</dbReference>
<evidence type="ECO:0000313" key="7">
    <source>
        <dbReference type="EMBL" id="PIX27959.1"/>
    </source>
</evidence>
<evidence type="ECO:0000313" key="8">
    <source>
        <dbReference type="EMBL" id="PIY99948.1"/>
    </source>
</evidence>
<dbReference type="InterPro" id="IPR000086">
    <property type="entry name" value="NUDIX_hydrolase_dom"/>
</dbReference>
<feature type="domain" description="Nudix hydrolase" evidence="2">
    <location>
        <begin position="1"/>
        <end position="152"/>
    </location>
</feature>
<dbReference type="CDD" id="cd04662">
    <property type="entry name" value="NUDIX_Hydrolase"/>
    <property type="match status" value="1"/>
</dbReference>
<evidence type="ECO:0000256" key="1">
    <source>
        <dbReference type="ARBA" id="ARBA00022801"/>
    </source>
</evidence>
<keyword evidence="1 3" id="KW-0378">Hydrolase</keyword>
<evidence type="ECO:0000313" key="9">
    <source>
        <dbReference type="EMBL" id="PJB04291.1"/>
    </source>
</evidence>
<evidence type="ECO:0000313" key="12">
    <source>
        <dbReference type="Proteomes" id="UP000228888"/>
    </source>
</evidence>
<dbReference type="EMBL" id="PCUF01000012">
    <property type="protein sequence ID" value="PIN66634.1"/>
    <property type="molecule type" value="Genomic_DNA"/>
</dbReference>
<dbReference type="Pfam" id="PF00293">
    <property type="entry name" value="NUDIX"/>
    <property type="match status" value="1"/>
</dbReference>